<sequence>MLVLATPKNQLLFRVYILFTIWSLFTFSISHAVMRISDVQYCSGNLIVSGLDDGTKPTAILFGNSQCRNITYETNTPTQSVLHCNVDSNVSIQNFTVQLVYSDAGIVVTYYDVVLLCKYK</sequence>
<protein>
    <submittedName>
        <fullName evidence="2">Uncharacterized protein</fullName>
    </submittedName>
</protein>
<keyword evidence="1" id="KW-0472">Membrane</keyword>
<keyword evidence="1" id="KW-1133">Transmembrane helix</keyword>
<evidence type="ECO:0000256" key="1">
    <source>
        <dbReference type="SAM" id="Phobius"/>
    </source>
</evidence>
<gene>
    <name evidence="2" type="ORF">PPL_05045</name>
</gene>
<organism evidence="2 3">
    <name type="scientific">Heterostelium pallidum (strain ATCC 26659 / Pp 5 / PN500)</name>
    <name type="common">Cellular slime mold</name>
    <name type="synonym">Polysphondylium pallidum</name>
    <dbReference type="NCBI Taxonomy" id="670386"/>
    <lineage>
        <taxon>Eukaryota</taxon>
        <taxon>Amoebozoa</taxon>
        <taxon>Evosea</taxon>
        <taxon>Eumycetozoa</taxon>
        <taxon>Dictyostelia</taxon>
        <taxon>Acytosteliales</taxon>
        <taxon>Acytosteliaceae</taxon>
        <taxon>Heterostelium</taxon>
    </lineage>
</organism>
<keyword evidence="1" id="KW-0812">Transmembrane</keyword>
<proteinExistence type="predicted"/>
<name>D3B9A1_HETP5</name>
<accession>D3B9A1</accession>
<keyword evidence="3" id="KW-1185">Reference proteome</keyword>
<reference evidence="2 3" key="1">
    <citation type="journal article" date="2011" name="Genome Res.">
        <title>Phylogeny-wide analysis of social amoeba genomes highlights ancient origins for complex intercellular communication.</title>
        <authorList>
            <person name="Heidel A.J."/>
            <person name="Lawal H.M."/>
            <person name="Felder M."/>
            <person name="Schilde C."/>
            <person name="Helps N.R."/>
            <person name="Tunggal B."/>
            <person name="Rivero F."/>
            <person name="John U."/>
            <person name="Schleicher M."/>
            <person name="Eichinger L."/>
            <person name="Platzer M."/>
            <person name="Noegel A.A."/>
            <person name="Schaap P."/>
            <person name="Gloeckner G."/>
        </authorList>
    </citation>
    <scope>NUCLEOTIDE SEQUENCE [LARGE SCALE GENOMIC DNA]</scope>
    <source>
        <strain evidence="3">ATCC 26659 / Pp 5 / PN500</strain>
    </source>
</reference>
<dbReference type="AlphaFoldDB" id="D3B9A1"/>
<dbReference type="EMBL" id="ADBJ01000022">
    <property type="protein sequence ID" value="EFA81813.1"/>
    <property type="molecule type" value="Genomic_DNA"/>
</dbReference>
<dbReference type="RefSeq" id="XP_020433930.1">
    <property type="nucleotide sequence ID" value="XM_020575941.1"/>
</dbReference>
<dbReference type="InParanoid" id="D3B9A1"/>
<dbReference type="Proteomes" id="UP000001396">
    <property type="component" value="Unassembled WGS sequence"/>
</dbReference>
<feature type="transmembrane region" description="Helical" evidence="1">
    <location>
        <begin position="12"/>
        <end position="34"/>
    </location>
</feature>
<comment type="caution">
    <text evidence="2">The sequence shown here is derived from an EMBL/GenBank/DDBJ whole genome shotgun (WGS) entry which is preliminary data.</text>
</comment>
<evidence type="ECO:0000313" key="3">
    <source>
        <dbReference type="Proteomes" id="UP000001396"/>
    </source>
</evidence>
<dbReference type="GeneID" id="31360531"/>
<evidence type="ECO:0000313" key="2">
    <source>
        <dbReference type="EMBL" id="EFA81813.1"/>
    </source>
</evidence>